<keyword evidence="1" id="KW-0812">Transmembrane</keyword>
<protein>
    <recommendedName>
        <fullName evidence="4">Transmembrane protein</fullName>
    </recommendedName>
</protein>
<comment type="caution">
    <text evidence="2">The sequence shown here is derived from an EMBL/GenBank/DDBJ whole genome shotgun (WGS) entry which is preliminary data.</text>
</comment>
<dbReference type="VEuPathDB" id="TriTrypDB:LtaPh_2816100"/>
<organism evidence="2 3">
    <name type="scientific">Leishmania tarentolae</name>
    <name type="common">Sauroleishmania tarentolae</name>
    <dbReference type="NCBI Taxonomy" id="5689"/>
    <lineage>
        <taxon>Eukaryota</taxon>
        <taxon>Discoba</taxon>
        <taxon>Euglenozoa</taxon>
        <taxon>Kinetoplastea</taxon>
        <taxon>Metakinetoplastina</taxon>
        <taxon>Trypanosomatida</taxon>
        <taxon>Trypanosomatidae</taxon>
        <taxon>Leishmaniinae</taxon>
        <taxon>Leishmania</taxon>
        <taxon>lizard Leishmania</taxon>
    </lineage>
</organism>
<evidence type="ECO:0000313" key="3">
    <source>
        <dbReference type="Proteomes" id="UP000419144"/>
    </source>
</evidence>
<dbReference type="OrthoDB" id="271145at2759"/>
<feature type="transmembrane region" description="Helical" evidence="1">
    <location>
        <begin position="89"/>
        <end position="109"/>
    </location>
</feature>
<accession>A0A640KRI6</accession>
<keyword evidence="1" id="KW-0472">Membrane</keyword>
<evidence type="ECO:0008006" key="4">
    <source>
        <dbReference type="Google" id="ProtNLM"/>
    </source>
</evidence>
<sequence length="290" mass="32347">MLRRLHIAHATAGTALAGRQLAWLRSQAAAAAPSPQSHSPLHTLCMPRRGFMDSLFGRSQAKVKLDDIAYNKSAPRYSGKIFGMPADNVIFYSKMAASVVAMLVVVYIFFKGYVLLSRFSLQTVARLGFMSGFACCLICYTVALSFVRRYRINADTVYNQSIALVMHNEKVVQHLGTHPRTGDFRTYNATGGFKLPLMRRIRSGSYELSDLLGLKQRRLQMLLTLKNPSSGNEGLVSCDVRKESTGFLTSTNVYKSLSITLYSEDKNTEPETIILIGKPEDVVYRSLILR</sequence>
<keyword evidence="3" id="KW-1185">Reference proteome</keyword>
<reference evidence="2" key="1">
    <citation type="submission" date="2019-11" db="EMBL/GenBank/DDBJ databases">
        <title>Leishmania tarentolae CDS.</title>
        <authorList>
            <person name="Goto Y."/>
            <person name="Yamagishi J."/>
        </authorList>
    </citation>
    <scope>NUCLEOTIDE SEQUENCE [LARGE SCALE GENOMIC DNA]</scope>
    <source>
        <strain evidence="2">Parrot Tar II</strain>
    </source>
</reference>
<dbReference type="Proteomes" id="UP000419144">
    <property type="component" value="Unassembled WGS sequence"/>
</dbReference>
<keyword evidence="1" id="KW-1133">Transmembrane helix</keyword>
<gene>
    <name evidence="2" type="ORF">LtaPh_2816100</name>
</gene>
<evidence type="ECO:0000256" key="1">
    <source>
        <dbReference type="SAM" id="Phobius"/>
    </source>
</evidence>
<name>A0A640KRI6_LEITA</name>
<proteinExistence type="predicted"/>
<evidence type="ECO:0000313" key="2">
    <source>
        <dbReference type="EMBL" id="GET90079.1"/>
    </source>
</evidence>
<dbReference type="EMBL" id="BLBS01000039">
    <property type="protein sequence ID" value="GET90079.1"/>
    <property type="molecule type" value="Genomic_DNA"/>
</dbReference>
<dbReference type="AlphaFoldDB" id="A0A640KRI6"/>
<feature type="transmembrane region" description="Helical" evidence="1">
    <location>
        <begin position="129"/>
        <end position="147"/>
    </location>
</feature>